<organism evidence="1 2">
    <name type="scientific">Prymnesium parvum</name>
    <name type="common">Toxic golden alga</name>
    <dbReference type="NCBI Taxonomy" id="97485"/>
    <lineage>
        <taxon>Eukaryota</taxon>
        <taxon>Haptista</taxon>
        <taxon>Haptophyta</taxon>
        <taxon>Prymnesiophyceae</taxon>
        <taxon>Prymnesiales</taxon>
        <taxon>Prymnesiaceae</taxon>
        <taxon>Prymnesium</taxon>
    </lineage>
</organism>
<evidence type="ECO:0000313" key="1">
    <source>
        <dbReference type="EMBL" id="KAL1519779.1"/>
    </source>
</evidence>
<protein>
    <submittedName>
        <fullName evidence="1">Uncharacterized protein</fullName>
    </submittedName>
</protein>
<gene>
    <name evidence="1" type="ORF">AB1Y20_023287</name>
</gene>
<name>A0AB34JDG3_PRYPA</name>
<sequence>MVRIVTYSSDETVHEPQQAACQTGAKPWPQVGVPTSAARYYPHQAAHLFPAAGAMPLPSMPPDPMQFAYGGAPSLLMHARPPQQPMATPPGMYPQMQQQQVLQQQVLQQQMLQQQMLHLHAHCAHPPSYRPFRILYEHVGSFILFFVYEYL</sequence>
<dbReference type="Proteomes" id="UP001515480">
    <property type="component" value="Unassembled WGS sequence"/>
</dbReference>
<dbReference type="AlphaFoldDB" id="A0AB34JDG3"/>
<comment type="caution">
    <text evidence="1">The sequence shown here is derived from an EMBL/GenBank/DDBJ whole genome shotgun (WGS) entry which is preliminary data.</text>
</comment>
<accession>A0AB34JDG3</accession>
<dbReference type="EMBL" id="JBGBPQ010000009">
    <property type="protein sequence ID" value="KAL1519779.1"/>
    <property type="molecule type" value="Genomic_DNA"/>
</dbReference>
<evidence type="ECO:0000313" key="2">
    <source>
        <dbReference type="Proteomes" id="UP001515480"/>
    </source>
</evidence>
<reference evidence="1 2" key="1">
    <citation type="journal article" date="2024" name="Science">
        <title>Giant polyketide synthase enzymes in the biosynthesis of giant marine polyether toxins.</title>
        <authorList>
            <person name="Fallon T.R."/>
            <person name="Shende V.V."/>
            <person name="Wierzbicki I.H."/>
            <person name="Pendleton A.L."/>
            <person name="Watervoot N.F."/>
            <person name="Auber R.P."/>
            <person name="Gonzalez D.J."/>
            <person name="Wisecaver J.H."/>
            <person name="Moore B.S."/>
        </authorList>
    </citation>
    <scope>NUCLEOTIDE SEQUENCE [LARGE SCALE GENOMIC DNA]</scope>
    <source>
        <strain evidence="1 2">12B1</strain>
    </source>
</reference>
<keyword evidence="2" id="KW-1185">Reference proteome</keyword>
<proteinExistence type="predicted"/>